<dbReference type="Proteomes" id="UP001152795">
    <property type="component" value="Unassembled WGS sequence"/>
</dbReference>
<dbReference type="PANTHER" id="PTHR43814">
    <property type="entry name" value="ARGININOSUCCINATE LYASE"/>
    <property type="match status" value="1"/>
</dbReference>
<dbReference type="FunFam" id="1.10.275.10:FF:000014">
    <property type="entry name" value="Os03g0824900 protein"/>
    <property type="match status" value="1"/>
</dbReference>
<dbReference type="InterPro" id="IPR024083">
    <property type="entry name" value="Fumarase/histidase_N"/>
</dbReference>
<dbReference type="PANTHER" id="PTHR43814:SF1">
    <property type="entry name" value="ARGININOSUCCINATE LYASE"/>
    <property type="match status" value="1"/>
</dbReference>
<name>A0A7D9J9R8_PARCT</name>
<evidence type="ECO:0000256" key="2">
    <source>
        <dbReference type="ARBA" id="ARBA00023239"/>
    </source>
</evidence>
<evidence type="ECO:0000313" key="4">
    <source>
        <dbReference type="Proteomes" id="UP001152795"/>
    </source>
</evidence>
<dbReference type="InterPro" id="IPR009049">
    <property type="entry name" value="Argininosuccinate_lyase"/>
</dbReference>
<comment type="caution">
    <text evidence="3">The sequence shown here is derived from an EMBL/GenBank/DDBJ whole genome shotgun (WGS) entry which is preliminary data.</text>
</comment>
<reference evidence="3" key="1">
    <citation type="submission" date="2020-04" db="EMBL/GenBank/DDBJ databases">
        <authorList>
            <person name="Alioto T."/>
            <person name="Alioto T."/>
            <person name="Gomez Garrido J."/>
        </authorList>
    </citation>
    <scope>NUCLEOTIDE SEQUENCE</scope>
    <source>
        <strain evidence="3">A484AB</strain>
    </source>
</reference>
<feature type="non-terminal residue" evidence="3">
    <location>
        <position position="1"/>
    </location>
</feature>
<dbReference type="AlphaFoldDB" id="A0A7D9J9R8"/>
<dbReference type="InterPro" id="IPR008948">
    <property type="entry name" value="L-Aspartase-like"/>
</dbReference>
<keyword evidence="4" id="KW-1185">Reference proteome</keyword>
<keyword evidence="1" id="KW-0028">Amino-acid biosynthesis</keyword>
<accession>A0A7D9J9R8</accession>
<dbReference type="OrthoDB" id="2561043at2759"/>
<dbReference type="Gene3D" id="1.20.200.10">
    <property type="entry name" value="Fumarase/aspartase (Central domain)"/>
    <property type="match status" value="1"/>
</dbReference>
<dbReference type="GO" id="GO:0004056">
    <property type="term" value="F:argininosuccinate lyase activity"/>
    <property type="evidence" value="ECO:0007669"/>
    <property type="project" value="InterPro"/>
</dbReference>
<dbReference type="Pfam" id="PF00206">
    <property type="entry name" value="Lyase_1"/>
    <property type="match status" value="1"/>
</dbReference>
<dbReference type="GO" id="GO:0005829">
    <property type="term" value="C:cytosol"/>
    <property type="evidence" value="ECO:0007669"/>
    <property type="project" value="TreeGrafter"/>
</dbReference>
<gene>
    <name evidence="3" type="ORF">PACLA_8A029279</name>
</gene>
<organism evidence="3 4">
    <name type="scientific">Paramuricea clavata</name>
    <name type="common">Red gorgonian</name>
    <name type="synonym">Violescent sea-whip</name>
    <dbReference type="NCBI Taxonomy" id="317549"/>
    <lineage>
        <taxon>Eukaryota</taxon>
        <taxon>Metazoa</taxon>
        <taxon>Cnidaria</taxon>
        <taxon>Anthozoa</taxon>
        <taxon>Octocorallia</taxon>
        <taxon>Malacalcyonacea</taxon>
        <taxon>Plexauridae</taxon>
        <taxon>Paramuricea</taxon>
    </lineage>
</organism>
<protein>
    <submittedName>
        <fullName evidence="3">Argininosuccinate lyase</fullName>
    </submittedName>
</protein>
<dbReference type="InterPro" id="IPR022761">
    <property type="entry name" value="Fumarate_lyase_N"/>
</dbReference>
<sequence length="148" mass="16588">MAGEGGRLWGGRFTGNTDPIMEAFNASITFDKRMWADDIEGSIAYVKGLEKVQIVTKEEMDTIIKGLEKVKEEWSSGEFKLQPGDEDIHTANERRLKELVGSVAGKLHTGRSRNDQAATDTRLWLRGKASELKNHLKALINVFVERAK</sequence>
<evidence type="ECO:0000256" key="1">
    <source>
        <dbReference type="ARBA" id="ARBA00022605"/>
    </source>
</evidence>
<dbReference type="Gene3D" id="1.10.275.10">
    <property type="entry name" value="Fumarase/aspartase (N-terminal domain)"/>
    <property type="match status" value="1"/>
</dbReference>
<dbReference type="GO" id="GO:0042450">
    <property type="term" value="P:L-arginine biosynthetic process via ornithine"/>
    <property type="evidence" value="ECO:0007669"/>
    <property type="project" value="InterPro"/>
</dbReference>
<dbReference type="EMBL" id="CACRXK020013495">
    <property type="protein sequence ID" value="CAB4025230.1"/>
    <property type="molecule type" value="Genomic_DNA"/>
</dbReference>
<keyword evidence="2 3" id="KW-0456">Lyase</keyword>
<proteinExistence type="predicted"/>
<evidence type="ECO:0000313" key="3">
    <source>
        <dbReference type="EMBL" id="CAB4025230.1"/>
    </source>
</evidence>
<dbReference type="SUPFAM" id="SSF48557">
    <property type="entry name" value="L-aspartase-like"/>
    <property type="match status" value="1"/>
</dbReference>